<dbReference type="Pfam" id="PF10533">
    <property type="entry name" value="Plant_zn_clust"/>
    <property type="match status" value="1"/>
</dbReference>
<dbReference type="GO" id="GO:0005634">
    <property type="term" value="C:nucleus"/>
    <property type="evidence" value="ECO:0007669"/>
    <property type="project" value="UniProtKB-SubCell"/>
</dbReference>
<dbReference type="Gene3D" id="2.20.25.80">
    <property type="entry name" value="WRKY domain"/>
    <property type="match status" value="1"/>
</dbReference>
<reference evidence="8" key="1">
    <citation type="journal article" date="2022" name="Cell">
        <title>Repeat-based holocentromeres influence genome architecture and karyotype evolution.</title>
        <authorList>
            <person name="Hofstatter P.G."/>
            <person name="Thangavel G."/>
            <person name="Lux T."/>
            <person name="Neumann P."/>
            <person name="Vondrak T."/>
            <person name="Novak P."/>
            <person name="Zhang M."/>
            <person name="Costa L."/>
            <person name="Castellani M."/>
            <person name="Scott A."/>
            <person name="Toegelov H."/>
            <person name="Fuchs J."/>
            <person name="Mata-Sucre Y."/>
            <person name="Dias Y."/>
            <person name="Vanzela A.L.L."/>
            <person name="Huettel B."/>
            <person name="Almeida C.C.S."/>
            <person name="Simkova H."/>
            <person name="Souza G."/>
            <person name="Pedrosa-Harand A."/>
            <person name="Macas J."/>
            <person name="Mayer K.F.X."/>
            <person name="Houben A."/>
            <person name="Marques A."/>
        </authorList>
    </citation>
    <scope>NUCLEOTIDE SEQUENCE</scope>
    <source>
        <strain evidence="8">RhyBre1mFocal</strain>
    </source>
</reference>
<comment type="subcellular location">
    <subcellularLocation>
        <location evidence="1">Nucleus</location>
    </subcellularLocation>
</comment>
<evidence type="ECO:0000313" key="8">
    <source>
        <dbReference type="EMBL" id="KAJ1701199.1"/>
    </source>
</evidence>
<organism evidence="8 9">
    <name type="scientific">Rhynchospora breviuscula</name>
    <dbReference type="NCBI Taxonomy" id="2022672"/>
    <lineage>
        <taxon>Eukaryota</taxon>
        <taxon>Viridiplantae</taxon>
        <taxon>Streptophyta</taxon>
        <taxon>Embryophyta</taxon>
        <taxon>Tracheophyta</taxon>
        <taxon>Spermatophyta</taxon>
        <taxon>Magnoliopsida</taxon>
        <taxon>Liliopsida</taxon>
        <taxon>Poales</taxon>
        <taxon>Cyperaceae</taxon>
        <taxon>Cyperoideae</taxon>
        <taxon>Rhynchosporeae</taxon>
        <taxon>Rhynchospora</taxon>
    </lineage>
</organism>
<dbReference type="PROSITE" id="PS50811">
    <property type="entry name" value="WRKY"/>
    <property type="match status" value="1"/>
</dbReference>
<sequence>MEGVEEANQAAINSSYRVLSLLSLPKNQLQFRQIALETGESVSKFNKVVFLLSNNKGHARSRTEKRKNRNLPQINPICLLDHPVLSNFDQFTPNLDPSPSNSFQFHPKNKFSIDSGSGSFAKTASTPKFNQNIFLESPILEIDPSSSSVNQNHQIVPQSNKPKSTHFQFKDERSKPSGINIDFENFSKANSVYSSLSVDGSGFQLISGAQSSDLVSSQPPSFKRKCHEKGENGESKCGTSGKCHCAKKRKYRVKKTIKVPAISDKIADIPPDDYSWRKYGQKPIKGSPHPRGYYKCSGVKGCPAKKHVERCLDEPSMLIVTYEGEHNHAKPLNQPAQTT</sequence>
<dbReference type="AlphaFoldDB" id="A0A9Q0CVX5"/>
<dbReference type="Pfam" id="PF03106">
    <property type="entry name" value="WRKY"/>
    <property type="match status" value="1"/>
</dbReference>
<dbReference type="SMART" id="SM00774">
    <property type="entry name" value="WRKY"/>
    <property type="match status" value="1"/>
</dbReference>
<evidence type="ECO:0000256" key="3">
    <source>
        <dbReference type="ARBA" id="ARBA00023125"/>
    </source>
</evidence>
<evidence type="ECO:0000259" key="7">
    <source>
        <dbReference type="PROSITE" id="PS50811"/>
    </source>
</evidence>
<dbReference type="PANTHER" id="PTHR31282">
    <property type="entry name" value="WRKY TRANSCRIPTION FACTOR 21-RELATED"/>
    <property type="match status" value="1"/>
</dbReference>
<proteinExistence type="predicted"/>
<keyword evidence="9" id="KW-1185">Reference proteome</keyword>
<dbReference type="EMBL" id="JAMQYH010000001">
    <property type="protein sequence ID" value="KAJ1701199.1"/>
    <property type="molecule type" value="Genomic_DNA"/>
</dbReference>
<keyword evidence="2" id="KW-0805">Transcription regulation</keyword>
<dbReference type="GO" id="GO:0043565">
    <property type="term" value="F:sequence-specific DNA binding"/>
    <property type="evidence" value="ECO:0007669"/>
    <property type="project" value="InterPro"/>
</dbReference>
<accession>A0A9Q0CVX5</accession>
<evidence type="ECO:0000256" key="6">
    <source>
        <dbReference type="SAM" id="MobiDB-lite"/>
    </source>
</evidence>
<dbReference type="InterPro" id="IPR018872">
    <property type="entry name" value="Zn-cluster-dom"/>
</dbReference>
<dbReference type="FunFam" id="2.20.25.80:FF:000004">
    <property type="entry name" value="WRKY transcription factor 65"/>
    <property type="match status" value="1"/>
</dbReference>
<dbReference type="InterPro" id="IPR036576">
    <property type="entry name" value="WRKY_dom_sf"/>
</dbReference>
<evidence type="ECO:0000313" key="9">
    <source>
        <dbReference type="Proteomes" id="UP001151287"/>
    </source>
</evidence>
<keyword evidence="4" id="KW-0804">Transcription</keyword>
<dbReference type="GO" id="GO:0003700">
    <property type="term" value="F:DNA-binding transcription factor activity"/>
    <property type="evidence" value="ECO:0007669"/>
    <property type="project" value="InterPro"/>
</dbReference>
<feature type="compositionally biased region" description="Polar residues" evidence="6">
    <location>
        <begin position="145"/>
        <end position="167"/>
    </location>
</feature>
<name>A0A9Q0CVX5_9POAL</name>
<gene>
    <name evidence="8" type="ORF">LUZ63_000978</name>
</gene>
<evidence type="ECO:0000256" key="4">
    <source>
        <dbReference type="ARBA" id="ARBA00023163"/>
    </source>
</evidence>
<keyword evidence="5" id="KW-0539">Nucleus</keyword>
<evidence type="ECO:0000256" key="5">
    <source>
        <dbReference type="ARBA" id="ARBA00023242"/>
    </source>
</evidence>
<protein>
    <recommendedName>
        <fullName evidence="7">WRKY domain-containing protein</fullName>
    </recommendedName>
</protein>
<dbReference type="SUPFAM" id="SSF118290">
    <property type="entry name" value="WRKY DNA-binding domain"/>
    <property type="match status" value="1"/>
</dbReference>
<comment type="caution">
    <text evidence="8">The sequence shown here is derived from an EMBL/GenBank/DDBJ whole genome shotgun (WGS) entry which is preliminary data.</text>
</comment>
<evidence type="ECO:0000256" key="2">
    <source>
        <dbReference type="ARBA" id="ARBA00023015"/>
    </source>
</evidence>
<feature type="region of interest" description="Disordered" evidence="6">
    <location>
        <begin position="214"/>
        <end position="233"/>
    </location>
</feature>
<evidence type="ECO:0000256" key="1">
    <source>
        <dbReference type="ARBA" id="ARBA00004123"/>
    </source>
</evidence>
<dbReference type="InterPro" id="IPR003657">
    <property type="entry name" value="WRKY_dom"/>
</dbReference>
<dbReference type="Proteomes" id="UP001151287">
    <property type="component" value="Unassembled WGS sequence"/>
</dbReference>
<dbReference type="InterPro" id="IPR044810">
    <property type="entry name" value="WRKY_plant"/>
</dbReference>
<keyword evidence="3" id="KW-0238">DNA-binding</keyword>
<feature type="domain" description="WRKY" evidence="7">
    <location>
        <begin position="265"/>
        <end position="331"/>
    </location>
</feature>
<feature type="region of interest" description="Disordered" evidence="6">
    <location>
        <begin position="145"/>
        <end position="171"/>
    </location>
</feature>
<dbReference type="OrthoDB" id="1918969at2759"/>